<dbReference type="InterPro" id="IPR050302">
    <property type="entry name" value="Rab_GAP_TBC_domain"/>
</dbReference>
<keyword evidence="4" id="KW-1185">Reference proteome</keyword>
<feature type="compositionally biased region" description="Polar residues" evidence="1">
    <location>
        <begin position="244"/>
        <end position="253"/>
    </location>
</feature>
<dbReference type="PANTHER" id="PTHR47219">
    <property type="entry name" value="RAB GTPASE-ACTIVATING PROTEIN 1-LIKE"/>
    <property type="match status" value="1"/>
</dbReference>
<dbReference type="AlphaFoldDB" id="A0AAD9CWI8"/>
<reference evidence="3" key="1">
    <citation type="submission" date="2023-02" db="EMBL/GenBank/DDBJ databases">
        <title>Identification and recombinant expression of a fungal hydrolase from Papiliotrema laurentii that hydrolyzes apple cutin and clears colloidal polyester polyurethane.</title>
        <authorList>
            <consortium name="DOE Joint Genome Institute"/>
            <person name="Roman V.A."/>
            <person name="Bojanowski C."/>
            <person name="Crable B.R."/>
            <person name="Wagner D.N."/>
            <person name="Hung C.S."/>
            <person name="Nadeau L.J."/>
            <person name="Schratz L."/>
            <person name="Haridas S."/>
            <person name="Pangilinan J."/>
            <person name="Lipzen A."/>
            <person name="Na H."/>
            <person name="Yan M."/>
            <person name="Ng V."/>
            <person name="Grigoriev I.V."/>
            <person name="Spatafora J.W."/>
            <person name="Barlow D."/>
            <person name="Biffinger J."/>
            <person name="Kelley-Loughnane N."/>
            <person name="Varaljay V.A."/>
            <person name="Crookes-Goodson W.J."/>
        </authorList>
    </citation>
    <scope>NUCLEOTIDE SEQUENCE</scope>
    <source>
        <strain evidence="3">5307AH</strain>
    </source>
</reference>
<dbReference type="GO" id="GO:0005096">
    <property type="term" value="F:GTPase activator activity"/>
    <property type="evidence" value="ECO:0007669"/>
    <property type="project" value="TreeGrafter"/>
</dbReference>
<evidence type="ECO:0000259" key="2">
    <source>
        <dbReference type="PROSITE" id="PS50086"/>
    </source>
</evidence>
<feature type="domain" description="Rab-GAP TBC" evidence="2">
    <location>
        <begin position="400"/>
        <end position="593"/>
    </location>
</feature>
<feature type="compositionally biased region" description="Low complexity" evidence="1">
    <location>
        <begin position="220"/>
        <end position="235"/>
    </location>
</feature>
<sequence>MSEPGSPASTHSHRSASRDEPRISIESAFDDIALDEAAHESAHSSPPIATNGHLSAGLEDVDEGDIGASLPPAVLSSPSPHKPAQPTGRRLSTHSPAPSPIPHPSPRQSHDRPVSPSPHASSPDFHARSPRTSPSRGSTPTSLSSPPPRFIDFKPTLPSATIALNGNVGDVDPTAPFETIALDNPTPVSPPSVSVGGTPDRKHRASWMSPRKRSSDLHSHPSISSLPPSTSPRLSESPHDRSSQDGSQAGPSTPSRLHAPPAHPHPFPLPPTSPPSDNSGLSASPSSSTRPPPSPTHRPAAALGVKGSSTFEKVISHTRPSWLPPKDKVEDEIHYHQWEGMMAQARELEAQRRKQAELRRIEREKRLAINTGKWEALLGRDFSVDKVKEDPALRKLWFEGAPSHLRGKAWSLAIGNPLAMSKDAYKTYLARARRAIDYGRFPKDVSDQMEQDMDVTLPTLRLYVRGSPMRDDLRDFVSAWVVYRSDDGLGYAPYITHLSAMFLLSSPPPQAFLSLVNLLSRPCLRAFYMQTVDEIDAYYRVFENLQADLFPKIFANCKNLGLKLPESYFRSMFLEQVPFEACCRLWDQIMLDGDGYIFRAALAIFGFLEPRLHYPDRDEIESVLEGRNKATQAIVERERERARLRGEAYDETLDGSLSVFGLHEGALFDWLAEDGWKESRFERLVTREMPD</sequence>
<evidence type="ECO:0000256" key="1">
    <source>
        <dbReference type="SAM" id="MobiDB-lite"/>
    </source>
</evidence>
<dbReference type="InterPro" id="IPR000195">
    <property type="entry name" value="Rab-GAP-TBC_dom"/>
</dbReference>
<evidence type="ECO:0000313" key="3">
    <source>
        <dbReference type="EMBL" id="KAK1923371.1"/>
    </source>
</evidence>
<dbReference type="GO" id="GO:0031267">
    <property type="term" value="F:small GTPase binding"/>
    <property type="evidence" value="ECO:0007669"/>
    <property type="project" value="TreeGrafter"/>
</dbReference>
<dbReference type="SMART" id="SM00164">
    <property type="entry name" value="TBC"/>
    <property type="match status" value="1"/>
</dbReference>
<comment type="caution">
    <text evidence="3">The sequence shown here is derived from an EMBL/GenBank/DDBJ whole genome shotgun (WGS) entry which is preliminary data.</text>
</comment>
<evidence type="ECO:0000313" key="4">
    <source>
        <dbReference type="Proteomes" id="UP001182556"/>
    </source>
</evidence>
<dbReference type="Proteomes" id="UP001182556">
    <property type="component" value="Unassembled WGS sequence"/>
</dbReference>
<dbReference type="Gene3D" id="1.10.10.750">
    <property type="entry name" value="Ypt/Rab-GAP domain of gyp1p, domain 1"/>
    <property type="match status" value="1"/>
</dbReference>
<feature type="compositionally biased region" description="Low complexity" evidence="1">
    <location>
        <begin position="68"/>
        <end position="79"/>
    </location>
</feature>
<feature type="region of interest" description="Disordered" evidence="1">
    <location>
        <begin position="1"/>
        <end position="306"/>
    </location>
</feature>
<gene>
    <name evidence="3" type="ORF">DB88DRAFT_540609</name>
</gene>
<feature type="compositionally biased region" description="Low complexity" evidence="1">
    <location>
        <begin position="130"/>
        <end position="144"/>
    </location>
</feature>
<dbReference type="Pfam" id="PF00566">
    <property type="entry name" value="RabGAP-TBC"/>
    <property type="match status" value="1"/>
</dbReference>
<dbReference type="InterPro" id="IPR035969">
    <property type="entry name" value="Rab-GAP_TBC_sf"/>
</dbReference>
<organism evidence="3 4">
    <name type="scientific">Papiliotrema laurentii</name>
    <name type="common">Cryptococcus laurentii</name>
    <dbReference type="NCBI Taxonomy" id="5418"/>
    <lineage>
        <taxon>Eukaryota</taxon>
        <taxon>Fungi</taxon>
        <taxon>Dikarya</taxon>
        <taxon>Basidiomycota</taxon>
        <taxon>Agaricomycotina</taxon>
        <taxon>Tremellomycetes</taxon>
        <taxon>Tremellales</taxon>
        <taxon>Rhynchogastremaceae</taxon>
        <taxon>Papiliotrema</taxon>
    </lineage>
</organism>
<protein>
    <submittedName>
        <fullName evidence="3">Rab-GTPase-TBC domain-containing protein</fullName>
    </submittedName>
</protein>
<dbReference type="PROSITE" id="PS50086">
    <property type="entry name" value="TBC_RABGAP"/>
    <property type="match status" value="1"/>
</dbReference>
<dbReference type="SUPFAM" id="SSF47923">
    <property type="entry name" value="Ypt/Rab-GAP domain of gyp1p"/>
    <property type="match status" value="2"/>
</dbReference>
<accession>A0AAD9CWI8</accession>
<dbReference type="Gene3D" id="1.10.472.80">
    <property type="entry name" value="Ypt/Rab-GAP domain of gyp1p, domain 3"/>
    <property type="match status" value="1"/>
</dbReference>
<name>A0AAD9CWI8_PAPLA</name>
<dbReference type="PANTHER" id="PTHR47219:SF9">
    <property type="entry name" value="GTPASE ACTIVATING PROTEIN AND CENTROSOME-ASSOCIATED, ISOFORM B"/>
    <property type="match status" value="1"/>
</dbReference>
<feature type="compositionally biased region" description="Pro residues" evidence="1">
    <location>
        <begin position="261"/>
        <end position="274"/>
    </location>
</feature>
<dbReference type="Gene3D" id="1.10.8.270">
    <property type="entry name" value="putative rabgap domain of human tbc1 domain family member 14 like domains"/>
    <property type="match status" value="1"/>
</dbReference>
<proteinExistence type="predicted"/>
<dbReference type="EMBL" id="JAODAN010000006">
    <property type="protein sequence ID" value="KAK1923371.1"/>
    <property type="molecule type" value="Genomic_DNA"/>
</dbReference>